<sequence>MHDPPHKSATPLLKACCAVKGSQPPIILHITDDVSSRKQRLSQPPIILHSTDDVSSRKQRTSAPACWLNVSCSLIRSTIFADLDQCQGRVG</sequence>
<evidence type="ECO:0000313" key="1">
    <source>
        <dbReference type="EMBL" id="KAF5205116.1"/>
    </source>
</evidence>
<evidence type="ECO:0000313" key="2">
    <source>
        <dbReference type="Proteomes" id="UP000554482"/>
    </source>
</evidence>
<accession>A0A7J6X5M6</accession>
<dbReference type="Proteomes" id="UP000554482">
    <property type="component" value="Unassembled WGS sequence"/>
</dbReference>
<dbReference type="AlphaFoldDB" id="A0A7J6X5M6"/>
<protein>
    <submittedName>
        <fullName evidence="1">Uncharacterized protein</fullName>
    </submittedName>
</protein>
<dbReference type="EMBL" id="JABWDY010004499">
    <property type="protein sequence ID" value="KAF5205116.1"/>
    <property type="molecule type" value="Genomic_DNA"/>
</dbReference>
<comment type="caution">
    <text evidence="1">The sequence shown here is derived from an EMBL/GenBank/DDBJ whole genome shotgun (WGS) entry which is preliminary data.</text>
</comment>
<organism evidence="1 2">
    <name type="scientific">Thalictrum thalictroides</name>
    <name type="common">Rue-anemone</name>
    <name type="synonym">Anemone thalictroides</name>
    <dbReference type="NCBI Taxonomy" id="46969"/>
    <lineage>
        <taxon>Eukaryota</taxon>
        <taxon>Viridiplantae</taxon>
        <taxon>Streptophyta</taxon>
        <taxon>Embryophyta</taxon>
        <taxon>Tracheophyta</taxon>
        <taxon>Spermatophyta</taxon>
        <taxon>Magnoliopsida</taxon>
        <taxon>Ranunculales</taxon>
        <taxon>Ranunculaceae</taxon>
        <taxon>Thalictroideae</taxon>
        <taxon>Thalictrum</taxon>
    </lineage>
</organism>
<reference evidence="1 2" key="1">
    <citation type="submission" date="2020-06" db="EMBL/GenBank/DDBJ databases">
        <title>Transcriptomic and genomic resources for Thalictrum thalictroides and T. hernandezii: Facilitating candidate gene discovery in an emerging model plant lineage.</title>
        <authorList>
            <person name="Arias T."/>
            <person name="Riano-Pachon D.M."/>
            <person name="Di Stilio V.S."/>
        </authorList>
    </citation>
    <scope>NUCLEOTIDE SEQUENCE [LARGE SCALE GENOMIC DNA]</scope>
    <source>
        <strain evidence="2">cv. WT478/WT964</strain>
        <tissue evidence="1">Leaves</tissue>
    </source>
</reference>
<keyword evidence="2" id="KW-1185">Reference proteome</keyword>
<name>A0A7J6X5M6_THATH</name>
<proteinExistence type="predicted"/>
<gene>
    <name evidence="1" type="ORF">FRX31_005297</name>
</gene>